<dbReference type="RefSeq" id="WP_208842589.1">
    <property type="nucleotide sequence ID" value="NZ_CP072133.1"/>
</dbReference>
<gene>
    <name evidence="1" type="ORF">J5O05_13845</name>
</gene>
<dbReference type="EMBL" id="CP072133">
    <property type="protein sequence ID" value="QTH70947.1"/>
    <property type="molecule type" value="Genomic_DNA"/>
</dbReference>
<evidence type="ECO:0000313" key="1">
    <source>
        <dbReference type="EMBL" id="QTH70947.1"/>
    </source>
</evidence>
<protein>
    <submittedName>
        <fullName evidence="1">Uncharacterized protein</fullName>
    </submittedName>
</protein>
<evidence type="ECO:0000313" key="2">
    <source>
        <dbReference type="Proteomes" id="UP000664904"/>
    </source>
</evidence>
<keyword evidence="2" id="KW-1185">Reference proteome</keyword>
<sequence>MSIEMQIAALQKAAAEQTEASVSLAQHVSERLSEFAQGVEDVFAVKQTTAEQAVTMTKQLAEVEQFYQQANYAQLKTALDVVSCADTREYVDEQKITLQDLANTTQQQAINVAMGVEHNHAQATICAAIGELVELNAKEVIADKNLITILQADMASRSSALTQLSDQLYTLKEHVFTKVEHIDSAAEQVHLDKQHARANASLTALAVDLMNQQQNKLYTAFSAVLNGTLTSSQITELFNE</sequence>
<dbReference type="AlphaFoldDB" id="A0A975HKI0"/>
<dbReference type="Proteomes" id="UP000664904">
    <property type="component" value="Chromosome"/>
</dbReference>
<proteinExistence type="predicted"/>
<accession>A0A975HKI0</accession>
<reference evidence="1" key="1">
    <citation type="submission" date="2021-03" db="EMBL/GenBank/DDBJ databases">
        <title>Complete Genome of Pseudoalteromonas xiamenensis STKMTI.2, a new potential marine bacterium producing anti-Vibrio compounds.</title>
        <authorList>
            <person name="Handayani D.P."/>
            <person name="Isnansetyo A."/>
            <person name="Istiqomah I."/>
            <person name="Jumina J."/>
        </authorList>
    </citation>
    <scope>NUCLEOTIDE SEQUENCE</scope>
    <source>
        <strain evidence="1">STKMTI.2</strain>
    </source>
</reference>
<organism evidence="1 2">
    <name type="scientific">Pseudoalteromonas xiamenensis</name>
    <dbReference type="NCBI Taxonomy" id="882626"/>
    <lineage>
        <taxon>Bacteria</taxon>
        <taxon>Pseudomonadati</taxon>
        <taxon>Pseudomonadota</taxon>
        <taxon>Gammaproteobacteria</taxon>
        <taxon>Alteromonadales</taxon>
        <taxon>Pseudoalteromonadaceae</taxon>
        <taxon>Pseudoalteromonas</taxon>
    </lineage>
</organism>
<dbReference type="KEGG" id="pxi:J5O05_13845"/>
<name>A0A975HKI0_9GAMM</name>